<dbReference type="InterPro" id="IPR002155">
    <property type="entry name" value="Thiolase"/>
</dbReference>
<dbReference type="Proteomes" id="UP000036771">
    <property type="component" value="Unassembled WGS sequence"/>
</dbReference>
<dbReference type="InterPro" id="IPR020610">
    <property type="entry name" value="Thiolase_AS"/>
</dbReference>
<dbReference type="InterPro" id="IPR020617">
    <property type="entry name" value="Thiolase_C"/>
</dbReference>
<reference evidence="8 9" key="1">
    <citation type="submission" date="2015-03" db="EMBL/GenBank/DDBJ databases">
        <title>Caedibacter varicaedens, whole genome shotgun sequence.</title>
        <authorList>
            <person name="Suzuki H."/>
            <person name="Dapper A.L."/>
            <person name="Gibson A.K."/>
            <person name="Jackson C."/>
            <person name="Lee H."/>
            <person name="Pejaver V.R."/>
            <person name="Doak T."/>
            <person name="Lynch M."/>
        </authorList>
    </citation>
    <scope>NUCLEOTIDE SEQUENCE [LARGE SCALE GENOMIC DNA]</scope>
</reference>
<dbReference type="InterPro" id="IPR016039">
    <property type="entry name" value="Thiolase-like"/>
</dbReference>
<dbReference type="Pfam" id="PF00108">
    <property type="entry name" value="Thiolase_N"/>
    <property type="match status" value="1"/>
</dbReference>
<dbReference type="PANTHER" id="PTHR18919">
    <property type="entry name" value="ACETYL-COA C-ACYLTRANSFERASE"/>
    <property type="match status" value="1"/>
</dbReference>
<dbReference type="EMBL" id="BBVC01000071">
    <property type="protein sequence ID" value="GAO98603.1"/>
    <property type="molecule type" value="Genomic_DNA"/>
</dbReference>
<keyword evidence="9" id="KW-1185">Reference proteome</keyword>
<feature type="domain" description="Thiolase C-terminal" evidence="7">
    <location>
        <begin position="270"/>
        <end position="391"/>
    </location>
</feature>
<evidence type="ECO:0000259" key="6">
    <source>
        <dbReference type="Pfam" id="PF00108"/>
    </source>
</evidence>
<comment type="caution">
    <text evidence="8">The sequence shown here is derived from an EMBL/GenBank/DDBJ whole genome shotgun (WGS) entry which is preliminary data.</text>
</comment>
<dbReference type="SUPFAM" id="SSF53901">
    <property type="entry name" value="Thiolase-like"/>
    <property type="match status" value="2"/>
</dbReference>
<evidence type="ECO:0000256" key="1">
    <source>
        <dbReference type="ARBA" id="ARBA00010982"/>
    </source>
</evidence>
<feature type="active site" description="Proton acceptor" evidence="4">
    <location>
        <position position="378"/>
    </location>
</feature>
<dbReference type="CDD" id="cd00751">
    <property type="entry name" value="thiolase"/>
    <property type="match status" value="1"/>
</dbReference>
<accession>A0A0K8MEF6</accession>
<dbReference type="OrthoDB" id="9764638at2"/>
<dbReference type="Pfam" id="PF02803">
    <property type="entry name" value="Thiolase_C"/>
    <property type="match status" value="1"/>
</dbReference>
<evidence type="ECO:0000256" key="3">
    <source>
        <dbReference type="ARBA" id="ARBA00023315"/>
    </source>
</evidence>
<dbReference type="STRING" id="1629334.Cva_01267"/>
<dbReference type="InterPro" id="IPR020616">
    <property type="entry name" value="Thiolase_N"/>
</dbReference>
<feature type="domain" description="Thiolase N-terminal" evidence="6">
    <location>
        <begin position="6"/>
        <end position="262"/>
    </location>
</feature>
<protein>
    <submittedName>
        <fullName evidence="8">Putative acetyl-CoA acyltransferase</fullName>
    </submittedName>
</protein>
<evidence type="ECO:0000256" key="5">
    <source>
        <dbReference type="RuleBase" id="RU003557"/>
    </source>
</evidence>
<feature type="active site" description="Acyl-thioester intermediate" evidence="4">
    <location>
        <position position="92"/>
    </location>
</feature>
<dbReference type="Gene3D" id="3.40.47.10">
    <property type="match status" value="1"/>
</dbReference>
<dbReference type="PROSITE" id="PS00099">
    <property type="entry name" value="THIOLASE_3"/>
    <property type="match status" value="1"/>
</dbReference>
<evidence type="ECO:0000313" key="8">
    <source>
        <dbReference type="EMBL" id="GAO98603.1"/>
    </source>
</evidence>
<evidence type="ECO:0000256" key="4">
    <source>
        <dbReference type="PIRSR" id="PIRSR000429-1"/>
    </source>
</evidence>
<comment type="similarity">
    <text evidence="1 5">Belongs to the thiolase-like superfamily. Thiolase family.</text>
</comment>
<dbReference type="GO" id="GO:0003988">
    <property type="term" value="F:acetyl-CoA C-acyltransferase activity"/>
    <property type="evidence" value="ECO:0007669"/>
    <property type="project" value="UniProtKB-ARBA"/>
</dbReference>
<sequence>MPQDRIAIIVAKRTPIGAFQGVFTELTAPQLGGYALKAALAEVNLQGKEGDIDELFMGCVLQAGLGQNSARQVGHYAGLPYSVGATTLNKVCGSGMKAIMLGYDLIRAGVRTTMAVGGMESMTNAPYFLPKGRSGYRFGHGKVIDSMMRDGLEDAYQQGCAMGVFAENTAEHLGFSREEQDQYVIRTTEKTLKAMREGWFKKEIVSVSTKSGDIMEDETPLKVKPEKIPLLKAAFREGGTVTAASSSSIGDGAAILILMSEKEAKKRNLPIRAYIVGHATHSQEPEWFTLAPVQALTRLLKEMSWSKDDVDLYEINEAFAVVTMAAVKELKLDPSKVNLHGGACALGHPIGASGSRIVVTLLHALETHHLKRGIASLCIGGGEATALAIERP</sequence>
<keyword evidence="2 5" id="KW-0808">Transferase</keyword>
<dbReference type="NCBIfam" id="TIGR01930">
    <property type="entry name" value="AcCoA-C-Actrans"/>
    <property type="match status" value="1"/>
</dbReference>
<dbReference type="PROSITE" id="PS00098">
    <property type="entry name" value="THIOLASE_1"/>
    <property type="match status" value="1"/>
</dbReference>
<gene>
    <name evidence="8" type="ORF">Cva_01267</name>
</gene>
<organism evidence="8 9">
    <name type="scientific">Caedimonas varicaedens</name>
    <dbReference type="NCBI Taxonomy" id="1629334"/>
    <lineage>
        <taxon>Bacteria</taxon>
        <taxon>Pseudomonadati</taxon>
        <taxon>Pseudomonadota</taxon>
        <taxon>Alphaproteobacteria</taxon>
        <taxon>Holosporales</taxon>
        <taxon>Caedimonadaceae</taxon>
        <taxon>Caedimonas</taxon>
    </lineage>
</organism>
<keyword evidence="3 5" id="KW-0012">Acyltransferase</keyword>
<proteinExistence type="inferred from homology"/>
<dbReference type="PANTHER" id="PTHR18919:SF138">
    <property type="entry name" value="ACETYL-COA C-ACETYLTRANSFERASE"/>
    <property type="match status" value="1"/>
</dbReference>
<evidence type="ECO:0000313" key="9">
    <source>
        <dbReference type="Proteomes" id="UP000036771"/>
    </source>
</evidence>
<dbReference type="PIRSF" id="PIRSF000429">
    <property type="entry name" value="Ac-CoA_Ac_transf"/>
    <property type="match status" value="1"/>
</dbReference>
<evidence type="ECO:0000256" key="2">
    <source>
        <dbReference type="ARBA" id="ARBA00022679"/>
    </source>
</evidence>
<dbReference type="InterPro" id="IPR020615">
    <property type="entry name" value="Thiolase_acyl_enz_int_AS"/>
</dbReference>
<evidence type="ECO:0000259" key="7">
    <source>
        <dbReference type="Pfam" id="PF02803"/>
    </source>
</evidence>
<dbReference type="AlphaFoldDB" id="A0A0K8MEF6"/>
<name>A0A0K8MEF6_9PROT</name>
<feature type="active site" description="Proton acceptor" evidence="4">
    <location>
        <position position="348"/>
    </location>
</feature>